<dbReference type="Proteomes" id="UP000246702">
    <property type="component" value="Unassembled WGS sequence"/>
</dbReference>
<proteinExistence type="predicted"/>
<dbReference type="RefSeq" id="XP_025469285.1">
    <property type="nucleotide sequence ID" value="XM_025607400.1"/>
</dbReference>
<accession>A0A317X1X5</accession>
<gene>
    <name evidence="2" type="ORF">BO94DRAFT_420531</name>
</gene>
<comment type="caution">
    <text evidence="2">The sequence shown here is derived from an EMBL/GenBank/DDBJ whole genome shotgun (WGS) entry which is preliminary data.</text>
</comment>
<keyword evidence="3" id="KW-1185">Reference proteome</keyword>
<dbReference type="AlphaFoldDB" id="A0A317X1X5"/>
<dbReference type="InterPro" id="IPR056444">
    <property type="entry name" value="Zn_ribbon_GRF_2"/>
</dbReference>
<organism evidence="2 3">
    <name type="scientific">Aspergillus sclerotioniger CBS 115572</name>
    <dbReference type="NCBI Taxonomy" id="1450535"/>
    <lineage>
        <taxon>Eukaryota</taxon>
        <taxon>Fungi</taxon>
        <taxon>Dikarya</taxon>
        <taxon>Ascomycota</taxon>
        <taxon>Pezizomycotina</taxon>
        <taxon>Eurotiomycetes</taxon>
        <taxon>Eurotiomycetidae</taxon>
        <taxon>Eurotiales</taxon>
        <taxon>Aspergillaceae</taxon>
        <taxon>Aspergillus</taxon>
        <taxon>Aspergillus subgen. Circumdati</taxon>
    </lineage>
</organism>
<feature type="non-terminal residue" evidence="2">
    <location>
        <position position="105"/>
    </location>
</feature>
<feature type="non-terminal residue" evidence="2">
    <location>
        <position position="1"/>
    </location>
</feature>
<evidence type="ECO:0000313" key="2">
    <source>
        <dbReference type="EMBL" id="PWY91557.1"/>
    </source>
</evidence>
<dbReference type="OrthoDB" id="4469945at2759"/>
<feature type="domain" description="GRF-like zinc ribbon" evidence="1">
    <location>
        <begin position="1"/>
        <end position="44"/>
    </location>
</feature>
<evidence type="ECO:0000259" key="1">
    <source>
        <dbReference type="Pfam" id="PF23549"/>
    </source>
</evidence>
<dbReference type="Pfam" id="PF23549">
    <property type="entry name" value="Zn_ribbon_GRF_2"/>
    <property type="match status" value="1"/>
</dbReference>
<protein>
    <recommendedName>
        <fullName evidence="1">GRF-like zinc ribbon domain-containing protein</fullName>
    </recommendedName>
</protein>
<reference evidence="2 3" key="1">
    <citation type="submission" date="2016-12" db="EMBL/GenBank/DDBJ databases">
        <title>The genomes of Aspergillus section Nigri reveals drivers in fungal speciation.</title>
        <authorList>
            <consortium name="DOE Joint Genome Institute"/>
            <person name="Vesth T.C."/>
            <person name="Nybo J."/>
            <person name="Theobald S."/>
            <person name="Brandl J."/>
            <person name="Frisvad J.C."/>
            <person name="Nielsen K.F."/>
            <person name="Lyhne E.K."/>
            <person name="Kogle M.E."/>
            <person name="Kuo A."/>
            <person name="Riley R."/>
            <person name="Clum A."/>
            <person name="Nolan M."/>
            <person name="Lipzen A."/>
            <person name="Salamov A."/>
            <person name="Henrissat B."/>
            <person name="Wiebenga A."/>
            <person name="De Vries R.P."/>
            <person name="Grigoriev I.V."/>
            <person name="Mortensen U.H."/>
            <person name="Andersen M.R."/>
            <person name="Baker S.E."/>
        </authorList>
    </citation>
    <scope>NUCLEOTIDE SEQUENCE [LARGE SCALE GENOMIC DNA]</scope>
    <source>
        <strain evidence="2 3">CBS 115572</strain>
    </source>
</reference>
<dbReference type="GeneID" id="37109543"/>
<dbReference type="EMBL" id="MSFK01000009">
    <property type="protein sequence ID" value="PWY91557.1"/>
    <property type="molecule type" value="Genomic_DNA"/>
</dbReference>
<sequence length="105" mass="12235">PWCRRCCQAAALKTVGPSHTIGNVGRPYWLCTRCRKFFHFADLRGIQPTNPHCDCPEWNYWGRKFKPSRLQITGPWGIKRGALFYSCAMGKCGYWEEKYDEEGNQ</sequence>
<name>A0A317X1X5_9EURO</name>
<evidence type="ECO:0000313" key="3">
    <source>
        <dbReference type="Proteomes" id="UP000246702"/>
    </source>
</evidence>